<dbReference type="SUPFAM" id="SSF56112">
    <property type="entry name" value="Protein kinase-like (PK-like)"/>
    <property type="match status" value="1"/>
</dbReference>
<keyword evidence="1" id="KW-0167">Capsid protein</keyword>
<sequence length="375" mass="44378">MVRLFFSPHQFPVTHSMVHHSMALNWTMVLLWRGGIPVTEEYQDLSALAQEEQEVLEQYPYKVIGTKRRGRGWRLETDRGPKGLYCYHAPDRDRIFAIHHALEQLASKGFRHTSRNIRTRQGEPFVRKGDYYYTLVDWYNYPRIDFRQDRDLQIATRNLAMLHRLGQVRERQEKVDQRLGKKSLEKRNQELKGYRQRLDNKSQYSPFDELFLEHAERMEQKSTTAMEKLINNNIDQLFVESAERGTVCHRNWTERNLRISPDNNLAIIGWDNCGTDVPIAEFSGFIRYVIDRRDNWDVDSAKQILSTYEEIRPLENREKSALLALLAFPHKFWKTVASHYRGGKDLESSINTLKQVFAEEQKQERFVNTLQEELG</sequence>
<protein>
    <submittedName>
        <fullName evidence="1">CotS family spore coat protein</fullName>
    </submittedName>
</protein>
<dbReference type="PANTHER" id="PTHR39179:SF3">
    <property type="entry name" value="COTS-RELATED PROTEIN"/>
    <property type="match status" value="1"/>
</dbReference>
<dbReference type="AlphaFoldDB" id="A0A6I0EYD0"/>
<keyword evidence="1" id="KW-0946">Virion</keyword>
<dbReference type="Gene3D" id="3.30.200.20">
    <property type="entry name" value="Phosphorylase Kinase, domain 1"/>
    <property type="match status" value="1"/>
</dbReference>
<dbReference type="PANTHER" id="PTHR39179">
    <property type="entry name" value="SPORE COAT PROTEIN I"/>
    <property type="match status" value="1"/>
</dbReference>
<dbReference type="Gene3D" id="3.90.1200.10">
    <property type="match status" value="1"/>
</dbReference>
<name>A0A6I0EYD0_9FIRM</name>
<dbReference type="GO" id="GO:0042601">
    <property type="term" value="C:endospore-forming forespore"/>
    <property type="evidence" value="ECO:0007669"/>
    <property type="project" value="TreeGrafter"/>
</dbReference>
<keyword evidence="2" id="KW-1185">Reference proteome</keyword>
<dbReference type="EMBL" id="WBXO01000010">
    <property type="protein sequence ID" value="KAB2951712.1"/>
    <property type="molecule type" value="Genomic_DNA"/>
</dbReference>
<accession>A0A6I0EYD0</accession>
<comment type="caution">
    <text evidence="1">The sequence shown here is derived from an EMBL/GenBank/DDBJ whole genome shotgun (WGS) entry which is preliminary data.</text>
</comment>
<dbReference type="NCBIfam" id="TIGR02906">
    <property type="entry name" value="spore_CotS"/>
    <property type="match status" value="1"/>
</dbReference>
<gene>
    <name evidence="1" type="ORF">F9B85_11850</name>
</gene>
<dbReference type="Proteomes" id="UP000468766">
    <property type="component" value="Unassembled WGS sequence"/>
</dbReference>
<proteinExistence type="predicted"/>
<organism evidence="1 2">
    <name type="scientific">Heliorestis acidaminivorans</name>
    <dbReference type="NCBI Taxonomy" id="553427"/>
    <lineage>
        <taxon>Bacteria</taxon>
        <taxon>Bacillati</taxon>
        <taxon>Bacillota</taxon>
        <taxon>Clostridia</taxon>
        <taxon>Eubacteriales</taxon>
        <taxon>Heliobacteriaceae</taxon>
        <taxon>Heliorestis</taxon>
    </lineage>
</organism>
<dbReference type="InterPro" id="IPR014255">
    <property type="entry name" value="Spore_coat_CotS"/>
</dbReference>
<dbReference type="InterPro" id="IPR011009">
    <property type="entry name" value="Kinase-like_dom_sf"/>
</dbReference>
<dbReference type="InterPro" id="IPR047175">
    <property type="entry name" value="CotS-like"/>
</dbReference>
<reference evidence="1 2" key="1">
    <citation type="submission" date="2019-10" db="EMBL/GenBank/DDBJ databases">
        <title>Whole-genome sequence of the extremophile Heliorestis acidaminivorans DSM 24790.</title>
        <authorList>
            <person name="Kyndt J.A."/>
            <person name="Meyer T.E."/>
        </authorList>
    </citation>
    <scope>NUCLEOTIDE SEQUENCE [LARGE SCALE GENOMIC DNA]</scope>
    <source>
        <strain evidence="1 2">DSM 24790</strain>
    </source>
</reference>
<dbReference type="OrthoDB" id="9771902at2"/>
<evidence type="ECO:0000313" key="1">
    <source>
        <dbReference type="EMBL" id="KAB2951712.1"/>
    </source>
</evidence>
<evidence type="ECO:0000313" key="2">
    <source>
        <dbReference type="Proteomes" id="UP000468766"/>
    </source>
</evidence>